<gene>
    <name evidence="2" type="ORF">AVDCRST_MAG64-434</name>
</gene>
<proteinExistence type="predicted"/>
<feature type="non-terminal residue" evidence="2">
    <location>
        <position position="1"/>
    </location>
</feature>
<dbReference type="EMBL" id="CADCUQ010000124">
    <property type="protein sequence ID" value="CAA9378344.1"/>
    <property type="molecule type" value="Genomic_DNA"/>
</dbReference>
<feature type="compositionally biased region" description="Basic residues" evidence="1">
    <location>
        <begin position="154"/>
        <end position="173"/>
    </location>
</feature>
<feature type="compositionally biased region" description="Basic residues" evidence="1">
    <location>
        <begin position="20"/>
        <end position="30"/>
    </location>
</feature>
<feature type="region of interest" description="Disordered" evidence="1">
    <location>
        <begin position="1"/>
        <end position="70"/>
    </location>
</feature>
<feature type="non-terminal residue" evidence="2">
    <location>
        <position position="284"/>
    </location>
</feature>
<evidence type="ECO:0000313" key="2">
    <source>
        <dbReference type="EMBL" id="CAA9378344.1"/>
    </source>
</evidence>
<reference evidence="2" key="1">
    <citation type="submission" date="2020-02" db="EMBL/GenBank/DDBJ databases">
        <authorList>
            <person name="Meier V. D."/>
        </authorList>
    </citation>
    <scope>NUCLEOTIDE SEQUENCE</scope>
    <source>
        <strain evidence="2">AVDCRST_MAG64</strain>
    </source>
</reference>
<protein>
    <submittedName>
        <fullName evidence="2">Excinuclease ABC subunit A</fullName>
    </submittedName>
</protein>
<evidence type="ECO:0000256" key="1">
    <source>
        <dbReference type="SAM" id="MobiDB-lite"/>
    </source>
</evidence>
<accession>A0A6J4N8V3</accession>
<sequence>HAEDLQEPHRPRPAQDGHRPRVARQGHRHRPVADRAHPPVQPGHLHGRLRLDPQAVHPDDRGQGPGLPARAVQLQRQGRALRELRRRRHHQDRDALPARRVRPLRGLQGRPLQPRHARHPLQGQEHRRGARHALRGGARVLRQPAVDQPPPPDHRRRRPRLRAPRPARPHPLRGRGPAGQARLRAGQAVDRPHHLRPRRADDRPPLRGHPPPAHRARPARRPGQHRARHRAQPRRHQDRRLDHRPRPRGRRRRWHGGGRGHPRAGGQDRGQPHRQVPRPAARGV</sequence>
<dbReference type="AlphaFoldDB" id="A0A6J4N8V3"/>
<organism evidence="2">
    <name type="scientific">uncultured Phycisphaerae bacterium</name>
    <dbReference type="NCBI Taxonomy" id="904963"/>
    <lineage>
        <taxon>Bacteria</taxon>
        <taxon>Pseudomonadati</taxon>
        <taxon>Planctomycetota</taxon>
        <taxon>Phycisphaerae</taxon>
        <taxon>environmental samples</taxon>
    </lineage>
</organism>
<feature type="compositionally biased region" description="Basic residues" evidence="1">
    <location>
        <begin position="212"/>
        <end position="262"/>
    </location>
</feature>
<name>A0A6J4N8V3_9BACT</name>
<feature type="region of interest" description="Disordered" evidence="1">
    <location>
        <begin position="82"/>
        <end position="284"/>
    </location>
</feature>
<feature type="compositionally biased region" description="Basic and acidic residues" evidence="1">
    <location>
        <begin position="1"/>
        <end position="19"/>
    </location>
</feature>